<sequence length="327" mass="37616">MIDAHIHYAASVGQDRLNTLIHEAHLEALALQCIPKGGTLPVEEDAFAFQAQCSVPVYIFGGLDRSVYDTDPARSETSLLSEKLDSEVTRLMNMGCTGIKMLEGKPDVRKNFCVPDFDSPVWEAYWARLETEQIPVYMHVNDPEEFWDAEHVADYVKRAGWFYDETFIGNEEQYRQILCVLHRHPRLRILFPHFFFLSKQLERLACILDAFPEVRIDVTPGIELYYNLSAQGAKAREFFLTYKERILYGTDIGARALIRSENVPLDLDECRSRIKLIRDYLETDGGYLLESDGHYVAERQPAVMHGLGLPQPVLDNIYSRNFLNFIK</sequence>
<dbReference type="GO" id="GO:0016787">
    <property type="term" value="F:hydrolase activity"/>
    <property type="evidence" value="ECO:0007669"/>
    <property type="project" value="InterPro"/>
</dbReference>
<dbReference type="RefSeq" id="WP_006441548.1">
    <property type="nucleotide sequence ID" value="NZ_CP036524.1"/>
</dbReference>
<dbReference type="EMBL" id="ABYI02000006">
    <property type="protein sequence ID" value="EEG75716.1"/>
    <property type="molecule type" value="Genomic_DNA"/>
</dbReference>
<evidence type="ECO:0000313" key="3">
    <source>
        <dbReference type="Proteomes" id="UP000004893"/>
    </source>
</evidence>
<accession>C0BWN4</accession>
<dbReference type="InterPro" id="IPR032466">
    <property type="entry name" value="Metal_Hydrolase"/>
</dbReference>
<evidence type="ECO:0000259" key="1">
    <source>
        <dbReference type="Pfam" id="PF04909"/>
    </source>
</evidence>
<evidence type="ECO:0000313" key="2">
    <source>
        <dbReference type="EMBL" id="EEG75716.1"/>
    </source>
</evidence>
<dbReference type="HOGENOM" id="CLU_729410_0_0_9"/>
<comment type="caution">
    <text evidence="2">The sequence shown here is derived from an EMBL/GenBank/DDBJ whole genome shotgun (WGS) entry which is preliminary data.</text>
</comment>
<dbReference type="AlphaFoldDB" id="C0BWN4"/>
<dbReference type="STRING" id="553973.CLOHYLEM_04217"/>
<name>C0BWN4_9FIRM</name>
<dbReference type="Proteomes" id="UP000004893">
    <property type="component" value="Unassembled WGS sequence"/>
</dbReference>
<dbReference type="InterPro" id="IPR006680">
    <property type="entry name" value="Amidohydro-rel"/>
</dbReference>
<reference evidence="2" key="2">
    <citation type="submission" date="2013-06" db="EMBL/GenBank/DDBJ databases">
        <title>Draft genome sequence of Clostridium hylemonae (DSM 15053).</title>
        <authorList>
            <person name="Sudarsanam P."/>
            <person name="Ley R."/>
            <person name="Guruge J."/>
            <person name="Turnbaugh P.J."/>
            <person name="Mahowald M."/>
            <person name="Liep D."/>
            <person name="Gordon J."/>
        </authorList>
    </citation>
    <scope>NUCLEOTIDE SEQUENCE</scope>
    <source>
        <strain evidence="2">DSM 15053</strain>
    </source>
</reference>
<keyword evidence="3" id="KW-1185">Reference proteome</keyword>
<dbReference type="Gene3D" id="3.20.20.140">
    <property type="entry name" value="Metal-dependent hydrolases"/>
    <property type="match status" value="1"/>
</dbReference>
<gene>
    <name evidence="2" type="ORF">CLOHYLEM_04217</name>
</gene>
<proteinExistence type="predicted"/>
<dbReference type="SUPFAM" id="SSF51556">
    <property type="entry name" value="Metallo-dependent hydrolases"/>
    <property type="match status" value="1"/>
</dbReference>
<feature type="domain" description="Amidohydrolase-related" evidence="1">
    <location>
        <begin position="115"/>
        <end position="251"/>
    </location>
</feature>
<dbReference type="eggNOG" id="COG2159">
    <property type="taxonomic scope" value="Bacteria"/>
</dbReference>
<protein>
    <recommendedName>
        <fullName evidence="1">Amidohydrolase-related domain-containing protein</fullName>
    </recommendedName>
</protein>
<reference evidence="2" key="1">
    <citation type="submission" date="2009-02" db="EMBL/GenBank/DDBJ databases">
        <authorList>
            <person name="Fulton L."/>
            <person name="Clifton S."/>
            <person name="Fulton B."/>
            <person name="Xu J."/>
            <person name="Minx P."/>
            <person name="Pepin K.H."/>
            <person name="Johnson M."/>
            <person name="Bhonagiri V."/>
            <person name="Nash W.E."/>
            <person name="Mardis E.R."/>
            <person name="Wilson R.K."/>
        </authorList>
    </citation>
    <scope>NUCLEOTIDE SEQUENCE [LARGE SCALE GENOMIC DNA]</scope>
    <source>
        <strain evidence="2">DSM 15053</strain>
    </source>
</reference>
<organism evidence="2 3">
    <name type="scientific">[Clostridium] hylemonae DSM 15053</name>
    <dbReference type="NCBI Taxonomy" id="553973"/>
    <lineage>
        <taxon>Bacteria</taxon>
        <taxon>Bacillati</taxon>
        <taxon>Bacillota</taxon>
        <taxon>Clostridia</taxon>
        <taxon>Lachnospirales</taxon>
        <taxon>Lachnospiraceae</taxon>
    </lineage>
</organism>
<dbReference type="Pfam" id="PF04909">
    <property type="entry name" value="Amidohydro_2"/>
    <property type="match status" value="1"/>
</dbReference>
<dbReference type="OrthoDB" id="8673173at2"/>